<gene>
    <name evidence="1" type="ORF">BDR25DRAFT_351313</name>
</gene>
<name>A0ACB6R6B7_9PLEO</name>
<proteinExistence type="predicted"/>
<sequence length="249" mass="27981">MSEQSSFSDDLACILYDCSVPVILQDQALKEKARWRTKTRSEGLHAREKRIEKPEAKGAASVNGMQNDLTVSSVAPSAMVDKIADKLVRSLGLERQAAGTGAEAKATRVNNQGCDTRRDVKRTAREQKQPLVGQRFTRAHQNGSPKLRRRPYGNMITSLRSKRKPNEELNGPGLGVEQPRLTNSHGARRVRKRYYCQLLREKLVYGVIGCEAIAYYNREAVEVEKVIPTPVKEHQSLQVFTEEGKVHEL</sequence>
<protein>
    <submittedName>
        <fullName evidence="1">Uncharacterized protein</fullName>
    </submittedName>
</protein>
<comment type="caution">
    <text evidence="1">The sequence shown here is derived from an EMBL/GenBank/DDBJ whole genome shotgun (WGS) entry which is preliminary data.</text>
</comment>
<keyword evidence="2" id="KW-1185">Reference proteome</keyword>
<accession>A0ACB6R6B7</accession>
<reference evidence="1" key="1">
    <citation type="journal article" date="2020" name="Stud. Mycol.">
        <title>101 Dothideomycetes genomes: a test case for predicting lifestyles and emergence of pathogens.</title>
        <authorList>
            <person name="Haridas S."/>
            <person name="Albert R."/>
            <person name="Binder M."/>
            <person name="Bloem J."/>
            <person name="Labutti K."/>
            <person name="Salamov A."/>
            <person name="Andreopoulos B."/>
            <person name="Baker S."/>
            <person name="Barry K."/>
            <person name="Bills G."/>
            <person name="Bluhm B."/>
            <person name="Cannon C."/>
            <person name="Castanera R."/>
            <person name="Culley D."/>
            <person name="Daum C."/>
            <person name="Ezra D."/>
            <person name="Gonzalez J."/>
            <person name="Henrissat B."/>
            <person name="Kuo A."/>
            <person name="Liang C."/>
            <person name="Lipzen A."/>
            <person name="Lutzoni F."/>
            <person name="Magnuson J."/>
            <person name="Mondo S."/>
            <person name="Nolan M."/>
            <person name="Ohm R."/>
            <person name="Pangilinan J."/>
            <person name="Park H.-J."/>
            <person name="Ramirez L."/>
            <person name="Alfaro M."/>
            <person name="Sun H."/>
            <person name="Tritt A."/>
            <person name="Yoshinaga Y."/>
            <person name="Zwiers L.-H."/>
            <person name="Turgeon B."/>
            <person name="Goodwin S."/>
            <person name="Spatafora J."/>
            <person name="Crous P."/>
            <person name="Grigoriev I."/>
        </authorList>
    </citation>
    <scope>NUCLEOTIDE SEQUENCE</scope>
    <source>
        <strain evidence="1">ATCC 200398</strain>
    </source>
</reference>
<dbReference type="EMBL" id="MU003497">
    <property type="protein sequence ID" value="KAF2474808.1"/>
    <property type="molecule type" value="Genomic_DNA"/>
</dbReference>
<organism evidence="1 2">
    <name type="scientific">Lindgomyces ingoldianus</name>
    <dbReference type="NCBI Taxonomy" id="673940"/>
    <lineage>
        <taxon>Eukaryota</taxon>
        <taxon>Fungi</taxon>
        <taxon>Dikarya</taxon>
        <taxon>Ascomycota</taxon>
        <taxon>Pezizomycotina</taxon>
        <taxon>Dothideomycetes</taxon>
        <taxon>Pleosporomycetidae</taxon>
        <taxon>Pleosporales</taxon>
        <taxon>Lindgomycetaceae</taxon>
        <taxon>Lindgomyces</taxon>
    </lineage>
</organism>
<evidence type="ECO:0000313" key="2">
    <source>
        <dbReference type="Proteomes" id="UP000799755"/>
    </source>
</evidence>
<dbReference type="Proteomes" id="UP000799755">
    <property type="component" value="Unassembled WGS sequence"/>
</dbReference>
<evidence type="ECO:0000313" key="1">
    <source>
        <dbReference type="EMBL" id="KAF2474808.1"/>
    </source>
</evidence>